<name>A0ACC1R235_9HYPO</name>
<sequence length="564" mass="61613">MVYCGPPSASCGNCRAKKRRCDKASPACGQCVRKGQTCPGYNDLSVLRVRDETTRMIHRTKVINARRAASASSSRSGGSHPLSPSPFPESSSISTPSSEENFQDITFNSDDAFGSDTAVAEDNAAKSPYAVGTLLPSISAPPTTPATTLRALGMNYFLINYVIPKSAPCPGKLNYSLDLLNDPLEDTALVEIAIHAVGLASVASITNASSLMYKARLSYTEALTRVHAALSDSCKITKNSTLFAALILSMFETITCSNDASVEAYRHHIDGIANLLMLRGAEQFGSSIGSQIFAESFSHVIILQSHYGRSVSPRLRLLRRAMEEKFAQKAPSWFLSSVHIDVMDLMREVNPDEETPFLRDRWTTLLSQAVALDRKLEHLFTTLPAGWEFQTIHDPAYDPRIVWQGNYHVYSHAWVGKVWDAMRACRIILQEAIFCLLSREGQEWAPQQLAAGGARAGLLQESVSVSMELRDDILASVPYMLGFVQQDGTLGSPSLVPASGPSSAIWYLHLAGRLPFNTEEIRSWIVDRLRAVRSITGIQKAGYLAESVQGYSAVQSPGLPTNGF</sequence>
<dbReference type="Proteomes" id="UP001148737">
    <property type="component" value="Unassembled WGS sequence"/>
</dbReference>
<organism evidence="1 2">
    <name type="scientific">Lecanicillium saksenae</name>
    <dbReference type="NCBI Taxonomy" id="468837"/>
    <lineage>
        <taxon>Eukaryota</taxon>
        <taxon>Fungi</taxon>
        <taxon>Dikarya</taxon>
        <taxon>Ascomycota</taxon>
        <taxon>Pezizomycotina</taxon>
        <taxon>Sordariomycetes</taxon>
        <taxon>Hypocreomycetidae</taxon>
        <taxon>Hypocreales</taxon>
        <taxon>Cordycipitaceae</taxon>
        <taxon>Lecanicillium</taxon>
    </lineage>
</organism>
<evidence type="ECO:0000313" key="2">
    <source>
        <dbReference type="Proteomes" id="UP001148737"/>
    </source>
</evidence>
<evidence type="ECO:0000313" key="1">
    <source>
        <dbReference type="EMBL" id="KAJ3496712.1"/>
    </source>
</evidence>
<reference evidence="1" key="1">
    <citation type="submission" date="2022-07" db="EMBL/GenBank/DDBJ databases">
        <title>Genome Sequence of Lecanicillium saksenae.</title>
        <authorList>
            <person name="Buettner E."/>
        </authorList>
    </citation>
    <scope>NUCLEOTIDE SEQUENCE</scope>
    <source>
        <strain evidence="1">VT-O1</strain>
    </source>
</reference>
<keyword evidence="2" id="KW-1185">Reference proteome</keyword>
<gene>
    <name evidence="1" type="ORF">NLG97_g2455</name>
</gene>
<accession>A0ACC1R235</accession>
<comment type="caution">
    <text evidence="1">The sequence shown here is derived from an EMBL/GenBank/DDBJ whole genome shotgun (WGS) entry which is preliminary data.</text>
</comment>
<proteinExistence type="predicted"/>
<dbReference type="EMBL" id="JANAKD010000167">
    <property type="protein sequence ID" value="KAJ3496712.1"/>
    <property type="molecule type" value="Genomic_DNA"/>
</dbReference>
<protein>
    <submittedName>
        <fullName evidence="1">Uncharacterized protein</fullName>
    </submittedName>
</protein>